<dbReference type="Proteomes" id="UP000642107">
    <property type="component" value="Unassembled WGS sequence"/>
</dbReference>
<gene>
    <name evidence="3" type="ORF">IGS67_04660</name>
</gene>
<feature type="transmembrane region" description="Helical" evidence="2">
    <location>
        <begin position="756"/>
        <end position="775"/>
    </location>
</feature>
<keyword evidence="4" id="KW-1185">Reference proteome</keyword>
<comment type="caution">
    <text evidence="3">The sequence shown here is derived from an EMBL/GenBank/DDBJ whole genome shotgun (WGS) entry which is preliminary data.</text>
</comment>
<evidence type="ECO:0000313" key="3">
    <source>
        <dbReference type="EMBL" id="MBD9698786.1"/>
    </source>
</evidence>
<evidence type="ECO:0000313" key="4">
    <source>
        <dbReference type="Proteomes" id="UP000642107"/>
    </source>
</evidence>
<reference evidence="3 4" key="1">
    <citation type="submission" date="2020-09" db="EMBL/GenBank/DDBJ databases">
        <title>Flavimobilis rhizosphaerae sp. nov., isolated from rhizosphere soil of Spartina alterniflora.</title>
        <authorList>
            <person name="Hanqin C."/>
        </authorList>
    </citation>
    <scope>NUCLEOTIDE SEQUENCE [LARGE SCALE GENOMIC DNA]</scope>
    <source>
        <strain evidence="3 4">GY 10621</strain>
    </source>
</reference>
<name>A0ABR9DQX0_9MICO</name>
<organism evidence="3 4">
    <name type="scientific">Flavimobilis rhizosphaerae</name>
    <dbReference type="NCBI Taxonomy" id="2775421"/>
    <lineage>
        <taxon>Bacteria</taxon>
        <taxon>Bacillati</taxon>
        <taxon>Actinomycetota</taxon>
        <taxon>Actinomycetes</taxon>
        <taxon>Micrococcales</taxon>
        <taxon>Jonesiaceae</taxon>
        <taxon>Flavimobilis</taxon>
    </lineage>
</organism>
<sequence>MLVPVVALAGMFVDGSRGVLARSVVRSAEQLVINDLLAQHDDDLRKTFGLLAVLEADGLGADATALLETAVSSGEGGDLLRIELTGEAGSASVVANANLGQSKVLANQIVEYMKYRAPADFLSQLADSINWLRNLETKLDVIKKRIDGINKLAKLIEAVNKLFETIEKLIPAMAEAETAIEAVDGLLATGPDSLESRLKNLLEASIANDLDPSDSNGRALKAAQASVDEARTLLETARSKVGTVMTLSLDLNPVDVQKAANSLLEYVDKELKPAIKKDKDTGNAEANDVADAEGDAGMIESIARAVLKDVVDELPAVDREELTKAAERFIKDSKDILEKKYTPYKINGLILDGIAAARDGMKDAIAKDDFELDDAALKALLGFGWTKIYETFRTDIRGPFKDLTSAVLLSVTKKWVDTKLVKIKDAVGRYVAESVADEVTSSAKESFKAMIIGLKNQAAEHVEFTKGLFEKKATPLEAGVGAWDERPSVTGEVIEIDGAIGSFADIDDDATDEVNTKATGLLDSVLSLLGKLGDFAEHVRDGIYFAEYVTGMFTYSSLKNVSVTAQESDVQSCLFSSACAAQKSKKDNEAKAKADKEGKRPAETGAVSTGDPGKRISQEKYPAKCWSDTCATEVEYILTGLGNAAATYGFITLIRMAVNTIVAFRDKLVTSIRTVVAAIWPIAWMAPAVPFIAALLQTYSDLSKLDGGHLVPFMHENIKVLRFDGALGKEALKIGYISKDYLGQSDRDYSNNTKKMQGLSLGYVHYLKIFLIFWWSGRSDEMLARTADVVQFNMHYMDRGDVRLVNAATAFTVSTEYKVKPFVSTFFGGTDSGAGLFAGDKGTFRLTSAGGF</sequence>
<feature type="region of interest" description="Disordered" evidence="1">
    <location>
        <begin position="586"/>
        <end position="615"/>
    </location>
</feature>
<protein>
    <submittedName>
        <fullName evidence="3">Uncharacterized protein</fullName>
    </submittedName>
</protein>
<keyword evidence="2" id="KW-0472">Membrane</keyword>
<keyword evidence="2" id="KW-1133">Transmembrane helix</keyword>
<dbReference type="InterPro" id="IPR043756">
    <property type="entry name" value="DUF5702"/>
</dbReference>
<feature type="compositionally biased region" description="Basic and acidic residues" evidence="1">
    <location>
        <begin position="586"/>
        <end position="602"/>
    </location>
</feature>
<evidence type="ECO:0000256" key="1">
    <source>
        <dbReference type="SAM" id="MobiDB-lite"/>
    </source>
</evidence>
<feature type="transmembrane region" description="Helical" evidence="2">
    <location>
        <begin position="675"/>
        <end position="696"/>
    </location>
</feature>
<dbReference type="EMBL" id="JACZDF010000002">
    <property type="protein sequence ID" value="MBD9698786.1"/>
    <property type="molecule type" value="Genomic_DNA"/>
</dbReference>
<evidence type="ECO:0000256" key="2">
    <source>
        <dbReference type="SAM" id="Phobius"/>
    </source>
</evidence>
<keyword evidence="2" id="KW-0812">Transmembrane</keyword>
<proteinExistence type="predicted"/>
<dbReference type="Pfam" id="PF18960">
    <property type="entry name" value="DUF5702"/>
    <property type="match status" value="1"/>
</dbReference>
<accession>A0ABR9DQX0</accession>